<dbReference type="InterPro" id="IPR050988">
    <property type="entry name" value="Mannitol_DH/Oxidoreductase"/>
</dbReference>
<dbReference type="InterPro" id="IPR013131">
    <property type="entry name" value="Mannitol_DH_N"/>
</dbReference>
<reference evidence="4 5" key="1">
    <citation type="submission" date="2019-03" db="EMBL/GenBank/DDBJ databases">
        <authorList>
            <consortium name="Pathogen Informatics"/>
        </authorList>
    </citation>
    <scope>NUCLEOTIDE SEQUENCE [LARGE SCALE GENOMIC DNA]</scope>
    <source>
        <strain evidence="4 5">NCTC12282</strain>
    </source>
</reference>
<dbReference type="EC" id="1.1.1.-" evidence="4"/>
<name>A0A484ZBT3_9GAMM</name>
<dbReference type="InterPro" id="IPR050025">
    <property type="entry name" value="DalD"/>
</dbReference>
<evidence type="ECO:0000259" key="3">
    <source>
        <dbReference type="Pfam" id="PF08125"/>
    </source>
</evidence>
<keyword evidence="1 4" id="KW-0560">Oxidoreductase</keyword>
<dbReference type="Gene3D" id="1.10.1040.10">
    <property type="entry name" value="N-(1-d-carboxylethyl)-l-norvaline Dehydrogenase, domain 2"/>
    <property type="match status" value="1"/>
</dbReference>
<dbReference type="InterPro" id="IPR013118">
    <property type="entry name" value="Mannitol_DH_C"/>
</dbReference>
<dbReference type="NCBIfam" id="NF043014">
    <property type="entry name" value="DArabDhDalD"/>
    <property type="match status" value="1"/>
</dbReference>
<dbReference type="Proteomes" id="UP000373449">
    <property type="component" value="Unassembled WGS sequence"/>
</dbReference>
<protein>
    <submittedName>
        <fullName evidence="4">Polyol:NADP oxidoreductase</fullName>
        <ecNumber evidence="4">1.1.1.-</ecNumber>
    </submittedName>
</protein>
<accession>A0A484ZBT3</accession>
<evidence type="ECO:0000313" key="5">
    <source>
        <dbReference type="Proteomes" id="UP000373449"/>
    </source>
</evidence>
<sequence length="471" mass="52858">MQNNDTVWMHIGAGSFHRAHQAWYLHRLLVSGDSRCTIALGNIRNDANSLLDQLALQRGQYVLETVTPEGKRDYETITSIQKVLPWDAEITALVAQGADPSTQVISFTVTEGGYYLDNQHQLDPRHVDIQADLKGDVRTIYGTLARILTQRMVLNAKPVTLLNCDNLRHNGERFRNGFLSFLKLKGDDSLFNWVEKHTASPNTMVDRITPRPTPEVAARVNAATGIGDKVPVMGEDFIQWVIEDGFIAGRPALESVGVEMVESVLPWEEAKIRILNASHSCIAWAGTLIGQTYIDESTHQDSIRQMAWDYVTEDVIPSLSPSPLDLNKYRDVVLARFGNPYIKDTNQRVAADGLSKIPGFITPTLMETYQRGQIPRATAVLPALFFLFMQRWHRGELPYSYEDGVLDAAAMHSMFESADPLHQFVSDKALFSSLADNPDFYQLMRDTVKRLECWVANPQQKLKAQAEALTA</sequence>
<dbReference type="InterPro" id="IPR036291">
    <property type="entry name" value="NAD(P)-bd_dom_sf"/>
</dbReference>
<evidence type="ECO:0000256" key="1">
    <source>
        <dbReference type="ARBA" id="ARBA00023002"/>
    </source>
</evidence>
<dbReference type="EMBL" id="CAADJA010000002">
    <property type="protein sequence ID" value="VFS45206.1"/>
    <property type="molecule type" value="Genomic_DNA"/>
</dbReference>
<dbReference type="RefSeq" id="WP_036015991.1">
    <property type="nucleotide sequence ID" value="NZ_CAADJA010000002.1"/>
</dbReference>
<organism evidence="4 5">
    <name type="scientific">Budvicia aquatica</name>
    <dbReference type="NCBI Taxonomy" id="82979"/>
    <lineage>
        <taxon>Bacteria</taxon>
        <taxon>Pseudomonadati</taxon>
        <taxon>Pseudomonadota</taxon>
        <taxon>Gammaproteobacteria</taxon>
        <taxon>Enterobacterales</taxon>
        <taxon>Budviciaceae</taxon>
        <taxon>Budvicia</taxon>
    </lineage>
</organism>
<dbReference type="PANTHER" id="PTHR43362">
    <property type="entry name" value="MANNITOL DEHYDROGENASE DSF1-RELATED"/>
    <property type="match status" value="1"/>
</dbReference>
<dbReference type="Pfam" id="PF01232">
    <property type="entry name" value="Mannitol_dh"/>
    <property type="match status" value="1"/>
</dbReference>
<dbReference type="InterPro" id="IPR013328">
    <property type="entry name" value="6PGD_dom2"/>
</dbReference>
<dbReference type="InterPro" id="IPR008927">
    <property type="entry name" value="6-PGluconate_DH-like_C_sf"/>
</dbReference>
<feature type="domain" description="Mannitol dehydrogenase N-terminal" evidence="2">
    <location>
        <begin position="9"/>
        <end position="254"/>
    </location>
</feature>
<evidence type="ECO:0000313" key="4">
    <source>
        <dbReference type="EMBL" id="VFS45206.1"/>
    </source>
</evidence>
<dbReference type="Pfam" id="PF08125">
    <property type="entry name" value="Mannitol_dh_C"/>
    <property type="match status" value="1"/>
</dbReference>
<dbReference type="AlphaFoldDB" id="A0A484ZBT3"/>
<evidence type="ECO:0000259" key="2">
    <source>
        <dbReference type="Pfam" id="PF01232"/>
    </source>
</evidence>
<dbReference type="SUPFAM" id="SSF48179">
    <property type="entry name" value="6-phosphogluconate dehydrogenase C-terminal domain-like"/>
    <property type="match status" value="1"/>
</dbReference>
<dbReference type="PRINTS" id="PR00084">
    <property type="entry name" value="MTLDHDRGNASE"/>
</dbReference>
<feature type="domain" description="Mannitol dehydrogenase C-terminal" evidence="3">
    <location>
        <begin position="264"/>
        <end position="451"/>
    </location>
</feature>
<dbReference type="Gene3D" id="3.40.50.720">
    <property type="entry name" value="NAD(P)-binding Rossmann-like Domain"/>
    <property type="match status" value="1"/>
</dbReference>
<gene>
    <name evidence="4" type="primary">por_1</name>
    <name evidence="4" type="ORF">NCTC12282_00078</name>
</gene>
<dbReference type="GO" id="GO:0008866">
    <property type="term" value="F:fructuronate reductase activity"/>
    <property type="evidence" value="ECO:0007669"/>
    <property type="project" value="TreeGrafter"/>
</dbReference>
<dbReference type="GO" id="GO:0042840">
    <property type="term" value="P:D-glucuronate catabolic process"/>
    <property type="evidence" value="ECO:0007669"/>
    <property type="project" value="TreeGrafter"/>
</dbReference>
<proteinExistence type="predicted"/>
<dbReference type="SUPFAM" id="SSF51735">
    <property type="entry name" value="NAD(P)-binding Rossmann-fold domains"/>
    <property type="match status" value="1"/>
</dbReference>
<dbReference type="PANTHER" id="PTHR43362:SF7">
    <property type="entry name" value="D-MANNONATE OXIDOREDUCTASE"/>
    <property type="match status" value="1"/>
</dbReference>
<dbReference type="InterPro" id="IPR000669">
    <property type="entry name" value="Mannitol_DH"/>
</dbReference>